<dbReference type="AlphaFoldDB" id="A0A183T253"/>
<feature type="compositionally biased region" description="Pro residues" evidence="1">
    <location>
        <begin position="178"/>
        <end position="192"/>
    </location>
</feature>
<evidence type="ECO:0000313" key="3">
    <source>
        <dbReference type="Proteomes" id="UP000275846"/>
    </source>
</evidence>
<dbReference type="WBParaSite" id="SSLN_0001096201-mRNA-1">
    <property type="protein sequence ID" value="SSLN_0001096201-mRNA-1"/>
    <property type="gene ID" value="SSLN_0001096201"/>
</dbReference>
<dbReference type="OrthoDB" id="6239854at2759"/>
<evidence type="ECO:0000313" key="4">
    <source>
        <dbReference type="WBParaSite" id="SSLN_0001096201-mRNA-1"/>
    </source>
</evidence>
<dbReference type="Proteomes" id="UP000275846">
    <property type="component" value="Unassembled WGS sequence"/>
</dbReference>
<protein>
    <submittedName>
        <fullName evidence="4">C2H2-type domain-containing protein</fullName>
    </submittedName>
</protein>
<keyword evidence="3" id="KW-1185">Reference proteome</keyword>
<feature type="compositionally biased region" description="Pro residues" evidence="1">
    <location>
        <begin position="243"/>
        <end position="260"/>
    </location>
</feature>
<evidence type="ECO:0000313" key="2">
    <source>
        <dbReference type="EMBL" id="VDL96936.1"/>
    </source>
</evidence>
<reference evidence="4" key="1">
    <citation type="submission" date="2016-06" db="UniProtKB">
        <authorList>
            <consortium name="WormBaseParasite"/>
        </authorList>
    </citation>
    <scope>IDENTIFICATION</scope>
</reference>
<feature type="region of interest" description="Disordered" evidence="1">
    <location>
        <begin position="237"/>
        <end position="266"/>
    </location>
</feature>
<evidence type="ECO:0000256" key="1">
    <source>
        <dbReference type="SAM" id="MobiDB-lite"/>
    </source>
</evidence>
<organism evidence="4">
    <name type="scientific">Schistocephalus solidus</name>
    <name type="common">Tapeworm</name>
    <dbReference type="NCBI Taxonomy" id="70667"/>
    <lineage>
        <taxon>Eukaryota</taxon>
        <taxon>Metazoa</taxon>
        <taxon>Spiralia</taxon>
        <taxon>Lophotrochozoa</taxon>
        <taxon>Platyhelminthes</taxon>
        <taxon>Cestoda</taxon>
        <taxon>Eucestoda</taxon>
        <taxon>Diphyllobothriidea</taxon>
        <taxon>Diphyllobothriidae</taxon>
        <taxon>Schistocephalus</taxon>
    </lineage>
</organism>
<proteinExistence type="predicted"/>
<accession>A0A183T253</accession>
<feature type="region of interest" description="Disordered" evidence="1">
    <location>
        <begin position="176"/>
        <end position="197"/>
    </location>
</feature>
<sequence>MIYRVPKLASGNGAEERSRRKTSESEGSTEESANDDFSVKRNPFLLARTSLATSAAGKPKLSYEVASDSEPFEEIIIRAETFFPELKNIVESSANLFENSFKNPIAPGVPKSPLEDRNPHLPRTASLFANNQFRRQKNLRQQGLLSPGCAMHPCSSLQHQHPQSHPNQIMMQYSGYYPPGPQHPPPLEPPGRGPEVERTTYDRRNFQAALQHFEQRSLASQPPLKPTSFFMSPELRFMDSKLSPPPPPPPLPPSSLPQPSKPSASVSQTVMKKVPGFLTGCNCGPGSGCGALTSEAMVRRSDNMTDVETIQQYLVAEEPGPGGVKKVFSFPMGAEPGDLTLLRAAVSANRPKDAYIPEENDDIETQLDQQLQAVRPDMPATRSSAGAGWATTSNFANGQNATPVPAHTASHLFTTAYPIRNKDRARDTDGQITGIESALSALMYNGVERPADDFSPHQRPQVYNTQQTDYPQSGWNAVGVAGSRQPTDSWTQNFDPRTFTHTTYSTSRFNPLNGADIMSPPSGRWY</sequence>
<feature type="region of interest" description="Disordered" evidence="1">
    <location>
        <begin position="1"/>
        <end position="39"/>
    </location>
</feature>
<feature type="compositionally biased region" description="Basic and acidic residues" evidence="1">
    <location>
        <begin position="14"/>
        <end position="24"/>
    </location>
</feature>
<name>A0A183T253_SCHSO</name>
<gene>
    <name evidence="2" type="ORF">SSLN_LOCUS10551</name>
</gene>
<reference evidence="2 3" key="2">
    <citation type="submission" date="2018-11" db="EMBL/GenBank/DDBJ databases">
        <authorList>
            <consortium name="Pathogen Informatics"/>
        </authorList>
    </citation>
    <scope>NUCLEOTIDE SEQUENCE [LARGE SCALE GENOMIC DNA]</scope>
    <source>
        <strain evidence="2 3">NST_G2</strain>
    </source>
</reference>
<dbReference type="EMBL" id="UYSU01035948">
    <property type="protein sequence ID" value="VDL96936.1"/>
    <property type="molecule type" value="Genomic_DNA"/>
</dbReference>